<proteinExistence type="predicted"/>
<organism evidence="2 3">
    <name type="scientific">Henningerozyma blattae (strain ATCC 34711 / CBS 6284 / DSM 70876 / NBRC 10599 / NRRL Y-10934 / UCD 77-7)</name>
    <name type="common">Yeast</name>
    <name type="synonym">Tetrapisispora blattae</name>
    <dbReference type="NCBI Taxonomy" id="1071380"/>
    <lineage>
        <taxon>Eukaryota</taxon>
        <taxon>Fungi</taxon>
        <taxon>Dikarya</taxon>
        <taxon>Ascomycota</taxon>
        <taxon>Saccharomycotina</taxon>
        <taxon>Saccharomycetes</taxon>
        <taxon>Saccharomycetales</taxon>
        <taxon>Saccharomycetaceae</taxon>
        <taxon>Henningerozyma</taxon>
    </lineage>
</organism>
<feature type="region of interest" description="Disordered" evidence="1">
    <location>
        <begin position="422"/>
        <end position="481"/>
    </location>
</feature>
<sequence length="679" mass="77142">MVLQIKVKRLTEYQIKQHEQHVLKELIAISDQPKLLLGPLDKFPEETVPVPDYAKILPDVNVSNINHNEKKDILEYPMMMKDPLGEKKIDNNGLLLNSRKYLFNTFKFEEYYHKTTFVLLDDLLQILKYDKSKSKFKLEFPQLLLLTPTDEELRLIRENLPIISNDIGGNNLRNYEFLTARSAFIQFGASVILCGSRLIDDYWEQAATAANLTNHHRVFKISKKMINLLSTLRPIRSKKNSLTLKKSKSDSLENPYSSIVEQASEQVRKEYQEAFTRGEPFSTVVPGQSITGSLEITSQFRIPKYHNKNSFQQAHSARAMNKPIGLPDQRLPSTQQPDTSLNENEHEGTAETQLSTISTAMNESQMDQMSTASAFDQMGKEGSSNSLSIPTPIQAKAMKNILSGNNSFKDIVLDTSNTDTHNYESYNNDTSNPDTNIPINNNNNTHTSNINNDDDDDENDDSNVNTATVTPSHMVENNDPNVTNSSVVSQFPSQSIGLLSSATTPLNPLGTITLVSHTNQFSLNINGWKFDTLPLQSPEIKRSSYSSKGLPFYNRNTIAHRLKKLTPHQIKEVEHLHDSVMLNTGLQLARDVRNNRWIKYWQFKSGVPVGLLQSQVEEFKRDYFSEMLKQTKSETVYNPLTNTDEITKTTRIPNANFLNYSNINGKRPPYVSKPTNFRK</sequence>
<name>I2H0E4_HENB6</name>
<dbReference type="RefSeq" id="XP_004179365.1">
    <property type="nucleotide sequence ID" value="XM_004179317.1"/>
</dbReference>
<reference evidence="2 3" key="1">
    <citation type="journal article" date="2011" name="Proc. Natl. Acad. Sci. U.S.A.">
        <title>Evolutionary erosion of yeast sex chromosomes by mating-type switching accidents.</title>
        <authorList>
            <person name="Gordon J.L."/>
            <person name="Armisen D."/>
            <person name="Proux-Wera E."/>
            <person name="Oheigeartaigh S.S."/>
            <person name="Byrne K.P."/>
            <person name="Wolfe K.H."/>
        </authorList>
    </citation>
    <scope>NUCLEOTIDE SEQUENCE [LARGE SCALE GENOMIC DNA]</scope>
    <source>
        <strain evidence="3">ATCC 34711 / CBS 6284 / DSM 70876 / NBRC 10599 / NRRL Y-10934 / UCD 77-7</strain>
    </source>
</reference>
<dbReference type="STRING" id="1071380.I2H0E4"/>
<evidence type="ECO:0000313" key="2">
    <source>
        <dbReference type="EMBL" id="CCH59846.1"/>
    </source>
</evidence>
<dbReference type="OMA" id="YWQYKAG"/>
<dbReference type="InParanoid" id="I2H0E4"/>
<dbReference type="GO" id="GO:0005829">
    <property type="term" value="C:cytosol"/>
    <property type="evidence" value="ECO:0007669"/>
    <property type="project" value="EnsemblFungi"/>
</dbReference>
<dbReference type="Proteomes" id="UP000002866">
    <property type="component" value="Chromosome 3"/>
</dbReference>
<dbReference type="KEGG" id="tbl:TBLA_0C00290"/>
<dbReference type="InterPro" id="IPR013933">
    <property type="entry name" value="CRC_Rsc7/Swp82"/>
</dbReference>
<dbReference type="Pfam" id="PF08624">
    <property type="entry name" value="CRC_subunit"/>
    <property type="match status" value="1"/>
</dbReference>
<feature type="region of interest" description="Disordered" evidence="1">
    <location>
        <begin position="323"/>
        <end position="351"/>
    </location>
</feature>
<dbReference type="eggNOG" id="ENOG502QVDZ">
    <property type="taxonomic scope" value="Eukaryota"/>
</dbReference>
<feature type="compositionally biased region" description="Low complexity" evidence="1">
    <location>
        <begin position="430"/>
        <end position="451"/>
    </location>
</feature>
<protein>
    <submittedName>
        <fullName evidence="2">Uncharacterized protein</fullName>
    </submittedName>
</protein>
<dbReference type="FunCoup" id="I2H0E4">
    <property type="interactions" value="208"/>
</dbReference>
<keyword evidence="3" id="KW-1185">Reference proteome</keyword>
<evidence type="ECO:0000313" key="3">
    <source>
        <dbReference type="Proteomes" id="UP000002866"/>
    </source>
</evidence>
<feature type="compositionally biased region" description="Acidic residues" evidence="1">
    <location>
        <begin position="452"/>
        <end position="461"/>
    </location>
</feature>
<dbReference type="AlphaFoldDB" id="I2H0E4"/>
<gene>
    <name evidence="2" type="primary">TBLA0C00290</name>
    <name evidence="2" type="ORF">TBLA_0C00290</name>
</gene>
<evidence type="ECO:0000256" key="1">
    <source>
        <dbReference type="SAM" id="MobiDB-lite"/>
    </source>
</evidence>
<dbReference type="GO" id="GO:0016514">
    <property type="term" value="C:SWI/SNF complex"/>
    <property type="evidence" value="ECO:0007669"/>
    <property type="project" value="EnsemblFungi"/>
</dbReference>
<dbReference type="GO" id="GO:0006338">
    <property type="term" value="P:chromatin remodeling"/>
    <property type="evidence" value="ECO:0007669"/>
    <property type="project" value="EnsemblFungi"/>
</dbReference>
<feature type="compositionally biased region" description="Polar residues" evidence="1">
    <location>
        <begin position="331"/>
        <end position="342"/>
    </location>
</feature>
<dbReference type="OrthoDB" id="5598844at2759"/>
<dbReference type="GO" id="GO:0006357">
    <property type="term" value="P:regulation of transcription by RNA polymerase II"/>
    <property type="evidence" value="ECO:0007669"/>
    <property type="project" value="EnsemblFungi"/>
</dbReference>
<accession>I2H0E4</accession>
<dbReference type="EMBL" id="HE806318">
    <property type="protein sequence ID" value="CCH59846.1"/>
    <property type="molecule type" value="Genomic_DNA"/>
</dbReference>
<dbReference type="GeneID" id="14494923"/>
<dbReference type="HOGENOM" id="CLU_493537_0_0_1"/>